<dbReference type="OrthoDB" id="429813at2759"/>
<sequence>MDQPNAETILNEEDQSNIQKFFNKSNILITGGTGFLGKILINKLLTSCPNLTTIYLLVRSKNNKSVDTRVDEMFADPMFEILKTLSTKYTFYVKGIAGDCLKPGLGLNVNDRNLLIDNVDIVFHMAATVRFDEKLKTALKINVHGAYDIMKLCKEMKNLKSVVHVSTAYTHCPRKTIDEKLYSTHNNAKGLMIMAEYMPEKLLDHVTPILLGKWPNTYTFTKAVAEDVVQIYSEQLPVGVFRPGIVISTYREPVSGWIDNFYGPTGAIAGAGTGLLRTLRCNPKAIANMVPVDLCVNSMIAASWDIYERHKKASADIPVYNFCTPNDNQLTWGEFTTKTTKYGLMYPTSKAVWYLCYSNSTNKATHMLSICFLHYLPALIIDIICLCIGKKPRLLNTYKKIHKFMNVISYFSTRDWDFRINNIQSLWSRMSNVDKDEFFFDMQQLDWDFFLQQYFRGIRKYLLKDPLETMPKALVKWNRLYWQHQILKAIVYIILMILIWIFFKNVY</sequence>
<dbReference type="GO" id="GO:0016020">
    <property type="term" value="C:membrane"/>
    <property type="evidence" value="ECO:0007669"/>
    <property type="project" value="UniProtKB-SubCell"/>
</dbReference>
<evidence type="ECO:0000256" key="3">
    <source>
        <dbReference type="ARBA" id="ARBA00022516"/>
    </source>
</evidence>
<evidence type="ECO:0000256" key="2">
    <source>
        <dbReference type="ARBA" id="ARBA00005928"/>
    </source>
</evidence>
<comment type="subcellular location">
    <subcellularLocation>
        <location evidence="1">Membrane</location>
        <topology evidence="1">Multi-pass membrane protein</topology>
    </subcellularLocation>
</comment>
<keyword evidence="8 11" id="KW-0443">Lipid metabolism</keyword>
<evidence type="ECO:0000313" key="15">
    <source>
        <dbReference type="RefSeq" id="XP_023160221.1"/>
    </source>
</evidence>
<protein>
    <recommendedName>
        <fullName evidence="11">Fatty acyl-CoA reductase</fullName>
        <ecNumber evidence="11">1.2.1.84</ecNumber>
    </recommendedName>
</protein>
<evidence type="ECO:0000256" key="11">
    <source>
        <dbReference type="RuleBase" id="RU363097"/>
    </source>
</evidence>
<evidence type="ECO:0000256" key="1">
    <source>
        <dbReference type="ARBA" id="ARBA00004141"/>
    </source>
</evidence>
<keyword evidence="3 11" id="KW-0444">Lipid biosynthesis</keyword>
<comment type="catalytic activity">
    <reaction evidence="10 11">
        <text>a long-chain fatty acyl-CoA + 2 NADPH + 2 H(+) = a long-chain primary fatty alcohol + 2 NADP(+) + CoA</text>
        <dbReference type="Rhea" id="RHEA:52716"/>
        <dbReference type="ChEBI" id="CHEBI:15378"/>
        <dbReference type="ChEBI" id="CHEBI:57287"/>
        <dbReference type="ChEBI" id="CHEBI:57783"/>
        <dbReference type="ChEBI" id="CHEBI:58349"/>
        <dbReference type="ChEBI" id="CHEBI:77396"/>
        <dbReference type="ChEBI" id="CHEBI:83139"/>
        <dbReference type="EC" id="1.2.1.84"/>
    </reaction>
</comment>
<dbReference type="GO" id="GO:0102965">
    <property type="term" value="F:alcohol-forming long-chain fatty acyl-CoA reductase activity"/>
    <property type="evidence" value="ECO:0007669"/>
    <property type="project" value="UniProtKB-EC"/>
</dbReference>
<dbReference type="KEGG" id="dhe:111592328"/>
<gene>
    <name evidence="15" type="primary">LOC111592328</name>
</gene>
<dbReference type="GO" id="GO:0080019">
    <property type="term" value="F:alcohol-forming very long-chain fatty acyl-CoA reductase activity"/>
    <property type="evidence" value="ECO:0007669"/>
    <property type="project" value="InterPro"/>
</dbReference>
<dbReference type="GeneID" id="111592328"/>
<dbReference type="EC" id="1.2.1.84" evidence="11"/>
<dbReference type="InterPro" id="IPR026055">
    <property type="entry name" value="FAR"/>
</dbReference>
<dbReference type="Proteomes" id="UP000504633">
    <property type="component" value="Unplaced"/>
</dbReference>
<proteinExistence type="inferred from homology"/>
<evidence type="ECO:0000259" key="13">
    <source>
        <dbReference type="Pfam" id="PF07993"/>
    </source>
</evidence>
<dbReference type="RefSeq" id="XP_023160221.1">
    <property type="nucleotide sequence ID" value="XM_023304453.1"/>
</dbReference>
<comment type="similarity">
    <text evidence="2 11">Belongs to the fatty acyl-CoA reductase family.</text>
</comment>
<evidence type="ECO:0000256" key="4">
    <source>
        <dbReference type="ARBA" id="ARBA00022692"/>
    </source>
</evidence>
<dbReference type="Pfam" id="PF03015">
    <property type="entry name" value="Sterile"/>
    <property type="match status" value="1"/>
</dbReference>
<dbReference type="GO" id="GO:0035336">
    <property type="term" value="P:long-chain fatty-acyl-CoA metabolic process"/>
    <property type="evidence" value="ECO:0007669"/>
    <property type="project" value="TreeGrafter"/>
</dbReference>
<evidence type="ECO:0000256" key="6">
    <source>
        <dbReference type="ARBA" id="ARBA00022989"/>
    </source>
</evidence>
<evidence type="ECO:0000256" key="10">
    <source>
        <dbReference type="ARBA" id="ARBA00052530"/>
    </source>
</evidence>
<name>A0A6J1L1I7_DROHY</name>
<reference evidence="15" key="1">
    <citation type="submission" date="2025-08" db="UniProtKB">
        <authorList>
            <consortium name="RefSeq"/>
        </authorList>
    </citation>
    <scope>IDENTIFICATION</scope>
    <source>
        <strain evidence="15">15085-1641.00</strain>
        <tissue evidence="15">Whole body</tissue>
    </source>
</reference>
<evidence type="ECO:0000259" key="12">
    <source>
        <dbReference type="Pfam" id="PF03015"/>
    </source>
</evidence>
<dbReference type="Pfam" id="PF07993">
    <property type="entry name" value="NAD_binding_4"/>
    <property type="match status" value="1"/>
</dbReference>
<feature type="domain" description="Fatty acyl-CoA reductase C-terminal" evidence="12">
    <location>
        <begin position="373"/>
        <end position="465"/>
    </location>
</feature>
<keyword evidence="4 11" id="KW-0812">Transmembrane</keyword>
<evidence type="ECO:0000256" key="5">
    <source>
        <dbReference type="ARBA" id="ARBA00022857"/>
    </source>
</evidence>
<evidence type="ECO:0000256" key="8">
    <source>
        <dbReference type="ARBA" id="ARBA00023098"/>
    </source>
</evidence>
<evidence type="ECO:0000256" key="9">
    <source>
        <dbReference type="ARBA" id="ARBA00023136"/>
    </source>
</evidence>
<dbReference type="FunFam" id="3.40.50.720:FF:000143">
    <property type="entry name" value="Fatty acyl-CoA reductase"/>
    <property type="match status" value="1"/>
</dbReference>
<comment type="function">
    <text evidence="11">Catalyzes the reduction of fatty acyl-CoA to fatty alcohols.</text>
</comment>
<dbReference type="SUPFAM" id="SSF51735">
    <property type="entry name" value="NAD(P)-binding Rossmann-fold domains"/>
    <property type="match status" value="1"/>
</dbReference>
<dbReference type="CDD" id="cd05236">
    <property type="entry name" value="FAR-N_SDR_e"/>
    <property type="match status" value="1"/>
</dbReference>
<dbReference type="PANTHER" id="PTHR11011">
    <property type="entry name" value="MALE STERILITY PROTEIN 2-RELATED"/>
    <property type="match status" value="1"/>
</dbReference>
<keyword evidence="7 11" id="KW-0560">Oxidoreductase</keyword>
<dbReference type="AlphaFoldDB" id="A0A6J1L1I7"/>
<dbReference type="InterPro" id="IPR033640">
    <property type="entry name" value="FAR_C"/>
</dbReference>
<dbReference type="PANTHER" id="PTHR11011:SF60">
    <property type="entry name" value="FATTY ACYL-COA REDUCTASE-RELATED"/>
    <property type="match status" value="1"/>
</dbReference>
<feature type="transmembrane region" description="Helical" evidence="11">
    <location>
        <begin position="486"/>
        <end position="503"/>
    </location>
</feature>
<dbReference type="InterPro" id="IPR013120">
    <property type="entry name" value="FAR_NAD-bd"/>
</dbReference>
<evidence type="ECO:0000313" key="14">
    <source>
        <dbReference type="Proteomes" id="UP000504633"/>
    </source>
</evidence>
<keyword evidence="9 11" id="KW-0472">Membrane</keyword>
<keyword evidence="6 11" id="KW-1133">Transmembrane helix</keyword>
<dbReference type="OMA" id="DVHQRTE"/>
<dbReference type="Gene3D" id="3.40.50.720">
    <property type="entry name" value="NAD(P)-binding Rossmann-like Domain"/>
    <property type="match status" value="1"/>
</dbReference>
<feature type="domain" description="Thioester reductase (TE)" evidence="13">
    <location>
        <begin position="29"/>
        <end position="299"/>
    </location>
</feature>
<dbReference type="InterPro" id="IPR036291">
    <property type="entry name" value="NAD(P)-bd_dom_sf"/>
</dbReference>
<dbReference type="CDD" id="cd09071">
    <property type="entry name" value="FAR_C"/>
    <property type="match status" value="1"/>
</dbReference>
<evidence type="ECO:0000256" key="7">
    <source>
        <dbReference type="ARBA" id="ARBA00023002"/>
    </source>
</evidence>
<dbReference type="GO" id="GO:0005777">
    <property type="term" value="C:peroxisome"/>
    <property type="evidence" value="ECO:0007669"/>
    <property type="project" value="TreeGrafter"/>
</dbReference>
<organism evidence="14 15">
    <name type="scientific">Drosophila hydei</name>
    <name type="common">Fruit fly</name>
    <dbReference type="NCBI Taxonomy" id="7224"/>
    <lineage>
        <taxon>Eukaryota</taxon>
        <taxon>Metazoa</taxon>
        <taxon>Ecdysozoa</taxon>
        <taxon>Arthropoda</taxon>
        <taxon>Hexapoda</taxon>
        <taxon>Insecta</taxon>
        <taxon>Pterygota</taxon>
        <taxon>Neoptera</taxon>
        <taxon>Endopterygota</taxon>
        <taxon>Diptera</taxon>
        <taxon>Brachycera</taxon>
        <taxon>Muscomorpha</taxon>
        <taxon>Ephydroidea</taxon>
        <taxon>Drosophilidae</taxon>
        <taxon>Drosophila</taxon>
    </lineage>
</organism>
<accession>A0A6J1L1I7</accession>
<keyword evidence="14" id="KW-1185">Reference proteome</keyword>
<keyword evidence="5 11" id="KW-0521">NADP</keyword>